<dbReference type="EMBL" id="PSWU01000020">
    <property type="protein sequence ID" value="PPI12932.1"/>
    <property type="molecule type" value="Genomic_DNA"/>
</dbReference>
<organism evidence="1 2">
    <name type="scientific">Rathayibacter toxicus</name>
    <dbReference type="NCBI Taxonomy" id="145458"/>
    <lineage>
        <taxon>Bacteria</taxon>
        <taxon>Bacillati</taxon>
        <taxon>Actinomycetota</taxon>
        <taxon>Actinomycetes</taxon>
        <taxon>Micrococcales</taxon>
        <taxon>Microbacteriaceae</taxon>
        <taxon>Rathayibacter</taxon>
    </lineage>
</organism>
<dbReference type="Proteomes" id="UP000237966">
    <property type="component" value="Unassembled WGS sequence"/>
</dbReference>
<protein>
    <submittedName>
        <fullName evidence="1">Uncharacterized protein</fullName>
    </submittedName>
</protein>
<reference evidence="1 2" key="1">
    <citation type="submission" date="2018-02" db="EMBL/GenBank/DDBJ databases">
        <title>Bacteriophage NCPPB3778 and a type I-E CRISPR drive the evolution of the US Biological Select Agent, Rathayibacter toxicus.</title>
        <authorList>
            <person name="Davis E.W.II."/>
            <person name="Tabima J.F."/>
            <person name="Weisberg A.J."/>
            <person name="Lopes L.D."/>
            <person name="Wiseman M.S."/>
            <person name="Wiseman M.S."/>
            <person name="Pupko T."/>
            <person name="Belcher M.S."/>
            <person name="Sechler A.J."/>
            <person name="Tancos M.A."/>
            <person name="Schroeder B.K."/>
            <person name="Murray T.D."/>
            <person name="Luster D.G."/>
            <person name="Schneider W.L."/>
            <person name="Rogers E."/>
            <person name="Andreote F.D."/>
            <person name="Grunwald N.J."/>
            <person name="Putnam M.L."/>
            <person name="Chang J.H."/>
        </authorList>
    </citation>
    <scope>NUCLEOTIDE SEQUENCE [LARGE SCALE GENOMIC DNA]</scope>
    <source>
        <strain evidence="1 2">FH99</strain>
    </source>
</reference>
<comment type="caution">
    <text evidence="1">The sequence shown here is derived from an EMBL/GenBank/DDBJ whole genome shotgun (WGS) entry which is preliminary data.</text>
</comment>
<name>A0A2S5Y4D1_9MICO</name>
<gene>
    <name evidence="1" type="ORF">C5C51_10660</name>
</gene>
<evidence type="ECO:0000313" key="2">
    <source>
        <dbReference type="Proteomes" id="UP000237966"/>
    </source>
</evidence>
<accession>A0A2S5Y4D1</accession>
<evidence type="ECO:0000313" key="1">
    <source>
        <dbReference type="EMBL" id="PPI12932.1"/>
    </source>
</evidence>
<sequence>MEPSIDLLEARFEIPAGRGMKTDGRFYWRADAAAYVNYHDVDISDKLLTWIKSSPQRKIAFAPSQISEMQNFLQCIVYGGCSYPSMTQNNISTTDLDQLIESSHIVYSIGILSRPNIYESSLYPFIGQIHSSEREAIAEYLDRGVMLVGWMGSSEKIFGTLQSHAGGILTDGQYYWRMDAGDYVRMLGAGIPSPVLRSMKRREGKPITISHDSELQKFEFFYNVIISPED</sequence>
<proteinExistence type="predicted"/>
<dbReference type="AlphaFoldDB" id="A0A2S5Y4D1"/>